<dbReference type="InterPro" id="IPR058813">
    <property type="entry name" value="DNA-SBD_ScoMcrA"/>
</dbReference>
<keyword evidence="3" id="KW-0255">Endonuclease</keyword>
<accession>A0A5B6TNF5</accession>
<dbReference type="EMBL" id="VKKY01000001">
    <property type="protein sequence ID" value="KAA3440887.1"/>
    <property type="molecule type" value="Genomic_DNA"/>
</dbReference>
<evidence type="ECO:0000259" key="1">
    <source>
        <dbReference type="Pfam" id="PF13391"/>
    </source>
</evidence>
<comment type="caution">
    <text evidence="3">The sequence shown here is derived from an EMBL/GenBank/DDBJ whole genome shotgun (WGS) entry which is preliminary data.</text>
</comment>
<name>A0A5B6TNF5_9BACT</name>
<keyword evidence="4" id="KW-1185">Reference proteome</keyword>
<feature type="domain" description="ScoMcrA-like DNA sulfur-binding" evidence="2">
    <location>
        <begin position="11"/>
        <end position="149"/>
    </location>
</feature>
<dbReference type="Pfam" id="PF13391">
    <property type="entry name" value="HNH_2"/>
    <property type="match status" value="1"/>
</dbReference>
<evidence type="ECO:0000313" key="3">
    <source>
        <dbReference type="EMBL" id="KAA3440887.1"/>
    </source>
</evidence>
<keyword evidence="3" id="KW-0540">Nuclease</keyword>
<feature type="domain" description="HNH nuclease" evidence="1">
    <location>
        <begin position="210"/>
        <end position="264"/>
    </location>
</feature>
<evidence type="ECO:0000259" key="2">
    <source>
        <dbReference type="Pfam" id="PF26340"/>
    </source>
</evidence>
<dbReference type="OrthoDB" id="67788at2"/>
<sequence length="318" mass="36112">MPASPEGLKHYLQKFTRLRQGGTKYGPAPHKPVLLLSIIEQFEKGEIHKNKVFISPELVGVFKENFALLVTTGHNSDFFLPFYYLTSEGFWFVKTLPGKELNAHVKSFNVLNGLVDFAYLSEDLYTLLQAPETRNVLKSALLQRYFPASAPQYQQAKKYGGYLHNLEKYILNEDTAIYTPVQQPIPDEEQVFVRGGLFKKLVPQVYNFTCCITGMRLSSLHGFSMIDACHIVPFSRSNDDRVTNGLALCPNLHRAFDRGLITVDTQLKVVVSPTIAEDEENAYALRKLEGKRLNLPFGAIHYPAPENLTWHREKVFKG</sequence>
<keyword evidence="3" id="KW-0378">Hydrolase</keyword>
<organism evidence="3 4">
    <name type="scientific">Rufibacter hautae</name>
    <dbReference type="NCBI Taxonomy" id="2595005"/>
    <lineage>
        <taxon>Bacteria</taxon>
        <taxon>Pseudomonadati</taxon>
        <taxon>Bacteroidota</taxon>
        <taxon>Cytophagia</taxon>
        <taxon>Cytophagales</taxon>
        <taxon>Hymenobacteraceae</taxon>
        <taxon>Rufibacter</taxon>
    </lineage>
</organism>
<dbReference type="InterPro" id="IPR003615">
    <property type="entry name" value="HNH_nuc"/>
</dbReference>
<evidence type="ECO:0000313" key="4">
    <source>
        <dbReference type="Proteomes" id="UP000324133"/>
    </source>
</evidence>
<protein>
    <submittedName>
        <fullName evidence="3">Restriction endonuclease</fullName>
    </submittedName>
</protein>
<reference evidence="3 4" key="1">
    <citation type="submission" date="2019-07" db="EMBL/GenBank/DDBJ databases">
        <title>Rufibacter sp. nov., isolated from lake sediment.</title>
        <authorList>
            <person name="Qu J.-H."/>
        </authorList>
    </citation>
    <scope>NUCLEOTIDE SEQUENCE [LARGE SCALE GENOMIC DNA]</scope>
    <source>
        <strain evidence="3 4">NBS58-1</strain>
    </source>
</reference>
<dbReference type="InterPro" id="IPR011396">
    <property type="entry name" value="PT_DNA_restrict"/>
</dbReference>
<dbReference type="AlphaFoldDB" id="A0A5B6TNF5"/>
<gene>
    <name evidence="3" type="ORF">FOA19_06730</name>
</gene>
<dbReference type="PIRSF" id="PIRSF030850">
    <property type="entry name" value="UCP030850"/>
    <property type="match status" value="1"/>
</dbReference>
<proteinExistence type="predicted"/>
<dbReference type="GO" id="GO:0004519">
    <property type="term" value="F:endonuclease activity"/>
    <property type="evidence" value="ECO:0007669"/>
    <property type="project" value="UniProtKB-KW"/>
</dbReference>
<dbReference type="Pfam" id="PF26340">
    <property type="entry name" value="DNA-SBD_ScoMcrA"/>
    <property type="match status" value="1"/>
</dbReference>
<dbReference type="Proteomes" id="UP000324133">
    <property type="component" value="Unassembled WGS sequence"/>
</dbReference>